<evidence type="ECO:0000256" key="1">
    <source>
        <dbReference type="SAM" id="Phobius"/>
    </source>
</evidence>
<gene>
    <name evidence="3" type="ORF">KTT_27210</name>
</gene>
<dbReference type="InterPro" id="IPR010496">
    <property type="entry name" value="AL/BT2_dom"/>
</dbReference>
<keyword evidence="1" id="KW-1133">Transmembrane helix</keyword>
<dbReference type="Proteomes" id="UP000287352">
    <property type="component" value="Unassembled WGS sequence"/>
</dbReference>
<evidence type="ECO:0000313" key="3">
    <source>
        <dbReference type="EMBL" id="GCE12862.1"/>
    </source>
</evidence>
<reference evidence="4" key="1">
    <citation type="submission" date="2018-12" db="EMBL/GenBank/DDBJ databases">
        <title>Tengunoibacter tsumagoiensis gen. nov., sp. nov., Dictyobacter kobayashii sp. nov., D. alpinus sp. nov., and D. joshuensis sp. nov. and description of Dictyobacteraceae fam. nov. within the order Ktedonobacterales isolated from Tengu-no-mugimeshi.</title>
        <authorList>
            <person name="Wang C.M."/>
            <person name="Zheng Y."/>
            <person name="Sakai Y."/>
            <person name="Toyoda A."/>
            <person name="Minakuchi Y."/>
            <person name="Abe K."/>
            <person name="Yokota A."/>
            <person name="Yabe S."/>
        </authorList>
    </citation>
    <scope>NUCLEOTIDE SEQUENCE [LARGE SCALE GENOMIC DNA]</scope>
    <source>
        <strain evidence="4">Uno3</strain>
    </source>
</reference>
<keyword evidence="1" id="KW-0472">Membrane</keyword>
<evidence type="ECO:0000313" key="4">
    <source>
        <dbReference type="Proteomes" id="UP000287352"/>
    </source>
</evidence>
<feature type="transmembrane region" description="Helical" evidence="1">
    <location>
        <begin position="15"/>
        <end position="33"/>
    </location>
</feature>
<keyword evidence="4" id="KW-1185">Reference proteome</keyword>
<feature type="domain" description="3-keto-alpha-glucoside-1,2-lyase/3-keto-2-hydroxy-glucal hydratase" evidence="2">
    <location>
        <begin position="78"/>
        <end position="239"/>
    </location>
</feature>
<accession>A0A402A1D0</accession>
<dbReference type="AlphaFoldDB" id="A0A402A1D0"/>
<protein>
    <recommendedName>
        <fullName evidence="2">3-keto-alpha-glucoside-1,2-lyase/3-keto-2-hydroxy-glucal hydratase domain-containing protein</fullName>
    </recommendedName>
</protein>
<comment type="caution">
    <text evidence="3">The sequence shown here is derived from an EMBL/GenBank/DDBJ whole genome shotgun (WGS) entry which is preliminary data.</text>
</comment>
<proteinExistence type="predicted"/>
<dbReference type="OrthoDB" id="149977at2"/>
<dbReference type="GO" id="GO:0016787">
    <property type="term" value="F:hydrolase activity"/>
    <property type="evidence" value="ECO:0007669"/>
    <property type="project" value="InterPro"/>
</dbReference>
<name>A0A402A1D0_9CHLR</name>
<sequence>MEPTKKSEKKHRKPIVWVILSLLVITSSIFLLVNRLGAGNQVLSHIKLPKQTATASPQQTATDTLTPTATPLFFENFVDNKKGWFVGDSAGYIRTISNGQLTLSGTNHKILTESLPSTNSFTDFVFSTTFTILKADAHDSVGVYLRGDSNLDHDYRIDISGNTTYTVSKESLDDANMDTRATLIGPLTTPDLLPIGHQNTLTVTMSGSTMEIILNGHLVNTIIDADYTHGQIALFVENGTTSDAVTATFSSIVVQPLPTPGPGTATATATS</sequence>
<dbReference type="RefSeq" id="WP_126580444.1">
    <property type="nucleotide sequence ID" value="NZ_BIFR01000001.1"/>
</dbReference>
<organism evidence="3 4">
    <name type="scientific">Tengunoibacter tsumagoiensis</name>
    <dbReference type="NCBI Taxonomy" id="2014871"/>
    <lineage>
        <taxon>Bacteria</taxon>
        <taxon>Bacillati</taxon>
        <taxon>Chloroflexota</taxon>
        <taxon>Ktedonobacteria</taxon>
        <taxon>Ktedonobacterales</taxon>
        <taxon>Dictyobacteraceae</taxon>
        <taxon>Tengunoibacter</taxon>
    </lineage>
</organism>
<dbReference type="Gene3D" id="2.60.120.560">
    <property type="entry name" value="Exo-inulinase, domain 1"/>
    <property type="match status" value="1"/>
</dbReference>
<evidence type="ECO:0000259" key="2">
    <source>
        <dbReference type="Pfam" id="PF06439"/>
    </source>
</evidence>
<dbReference type="EMBL" id="BIFR01000001">
    <property type="protein sequence ID" value="GCE12862.1"/>
    <property type="molecule type" value="Genomic_DNA"/>
</dbReference>
<keyword evidence="1" id="KW-0812">Transmembrane</keyword>
<dbReference type="Pfam" id="PF06439">
    <property type="entry name" value="3keto-disac_hyd"/>
    <property type="match status" value="1"/>
</dbReference>